<dbReference type="SUPFAM" id="SSF53850">
    <property type="entry name" value="Periplasmic binding protein-like II"/>
    <property type="match status" value="1"/>
</dbReference>
<evidence type="ECO:0000256" key="2">
    <source>
        <dbReference type="ARBA" id="ARBA00008520"/>
    </source>
</evidence>
<evidence type="ECO:0000256" key="1">
    <source>
        <dbReference type="ARBA" id="ARBA00004196"/>
    </source>
</evidence>
<evidence type="ECO:0000313" key="6">
    <source>
        <dbReference type="Proteomes" id="UP000002881"/>
    </source>
</evidence>
<keyword evidence="6" id="KW-1185">Reference proteome</keyword>
<dbReference type="STRING" id="660470.Theba_0470"/>
<dbReference type="HOGENOM" id="CLU_031285_3_1_0"/>
<keyword evidence="5" id="KW-0762">Sugar transport</keyword>
<dbReference type="GO" id="GO:0030313">
    <property type="term" value="C:cell envelope"/>
    <property type="evidence" value="ECO:0007669"/>
    <property type="project" value="UniProtKB-SubCell"/>
</dbReference>
<dbReference type="InterPro" id="IPR006059">
    <property type="entry name" value="SBP"/>
</dbReference>
<evidence type="ECO:0000256" key="3">
    <source>
        <dbReference type="ARBA" id="ARBA00022448"/>
    </source>
</evidence>
<sequence length="421" mass="47047" precursor="true">MRKRLILALLIVSFAVFTFAVTEIEFWHAMGGAQGTTVNEIVASFNEANPDILVKAIYVGNYSALQQKLLVSAESKTLPALSQAYGNWTARLIPRDAVQELNSLISDPEVGLTDEEWDAIWNPFKKMVTWGDTVYALPFNKSTYVLYYNTDLFEQYGLEVPKTMDDLLFAAMMLTEDKNNDGQIDQYGFGFRTTIDHFMIFLRANGGEAIDIKPDGSVEVTINSPEAKEALQLMYDMAHTYNVALFQGGYLDAPFGDGQIAMFVETIASASYVDSGSRGKHGWAWAPVPMWKVQAPPFAGTDVVMFKGISPEQKAAAWKFMKYLISPEIQAYWSVKTGYMPVTEIALTTPQWKAYEEQNPTVMVPISQIPYGSVDPNVALWDDVRNILGTMVGDVINQKRTVEEGLAWAEQEILLKVAEQQ</sequence>
<dbReference type="AlphaFoldDB" id="I2F2P3"/>
<dbReference type="InterPro" id="IPR050490">
    <property type="entry name" value="Bact_solute-bd_prot1"/>
</dbReference>
<dbReference type="CDD" id="cd14748">
    <property type="entry name" value="PBP2_UgpB"/>
    <property type="match status" value="1"/>
</dbReference>
<dbReference type="KEGG" id="mpg:Theba_0470"/>
<dbReference type="Pfam" id="PF13416">
    <property type="entry name" value="SBP_bac_8"/>
    <property type="match status" value="1"/>
</dbReference>
<dbReference type="EMBL" id="CP003532">
    <property type="protein sequence ID" value="AFK06196.1"/>
    <property type="molecule type" value="Genomic_DNA"/>
</dbReference>
<keyword evidence="4" id="KW-0732">Signal</keyword>
<comment type="similarity">
    <text evidence="2">Belongs to the bacterial solute-binding protein 1 family.</text>
</comment>
<dbReference type="GeneID" id="87106322"/>
<dbReference type="eggNOG" id="COG1653">
    <property type="taxonomic scope" value="Bacteria"/>
</dbReference>
<name>I2F2P3_9BACT</name>
<dbReference type="PANTHER" id="PTHR43649:SF31">
    <property type="entry name" value="SN-GLYCEROL-3-PHOSPHATE-BINDING PERIPLASMIC PROTEIN UGPB"/>
    <property type="match status" value="1"/>
</dbReference>
<proteinExistence type="inferred from homology"/>
<protein>
    <submittedName>
        <fullName evidence="5">ABC-type sugar transport system, periplasmic component</fullName>
    </submittedName>
</protein>
<dbReference type="Proteomes" id="UP000002881">
    <property type="component" value="Chromosome"/>
</dbReference>
<dbReference type="RefSeq" id="WP_014730309.1">
    <property type="nucleotide sequence ID" value="NC_017934.1"/>
</dbReference>
<evidence type="ECO:0000256" key="4">
    <source>
        <dbReference type="ARBA" id="ARBA00022729"/>
    </source>
</evidence>
<organism evidence="5 6">
    <name type="scientific">Mesotoga prima MesG1.Ag.4.2</name>
    <dbReference type="NCBI Taxonomy" id="660470"/>
    <lineage>
        <taxon>Bacteria</taxon>
        <taxon>Thermotogati</taxon>
        <taxon>Thermotogota</taxon>
        <taxon>Thermotogae</taxon>
        <taxon>Kosmotogales</taxon>
        <taxon>Kosmotogaceae</taxon>
        <taxon>Mesotoga</taxon>
    </lineage>
</organism>
<reference evidence="5 6" key="1">
    <citation type="journal article" date="2012" name="Genome Biol. Evol.">
        <title>Genome Sequence of the Mesophilic Thermotogales Bacterium Mesotoga prima MesG1.Ag.4.2 Reveals the Largest Thermotogales Genome To Date.</title>
        <authorList>
            <person name="Zhaxybayeva O."/>
            <person name="Swithers K.S."/>
            <person name="Foght J."/>
            <person name="Green A.G."/>
            <person name="Bruce D."/>
            <person name="Detter C."/>
            <person name="Han S."/>
            <person name="Teshima H."/>
            <person name="Han J."/>
            <person name="Woyke T."/>
            <person name="Pitluck S."/>
            <person name="Nolan M."/>
            <person name="Ivanova N."/>
            <person name="Pati A."/>
            <person name="Land M.L."/>
            <person name="Dlutek M."/>
            <person name="Doolittle W.F."/>
            <person name="Noll K.M."/>
            <person name="Nesbo C.L."/>
        </authorList>
    </citation>
    <scope>NUCLEOTIDE SEQUENCE [LARGE SCALE GENOMIC DNA]</scope>
    <source>
        <strain evidence="6">mesG1.Ag.4.2</strain>
    </source>
</reference>
<comment type="subcellular location">
    <subcellularLocation>
        <location evidence="1">Cell envelope</location>
    </subcellularLocation>
</comment>
<dbReference type="PANTHER" id="PTHR43649">
    <property type="entry name" value="ARABINOSE-BINDING PROTEIN-RELATED"/>
    <property type="match status" value="1"/>
</dbReference>
<gene>
    <name evidence="5" type="ORF">Theba_0470</name>
</gene>
<keyword evidence="3" id="KW-0813">Transport</keyword>
<dbReference type="Gene3D" id="3.40.190.10">
    <property type="entry name" value="Periplasmic binding protein-like II"/>
    <property type="match status" value="2"/>
</dbReference>
<evidence type="ECO:0000313" key="5">
    <source>
        <dbReference type="EMBL" id="AFK06196.1"/>
    </source>
</evidence>
<accession>I2F2P3</accession>